<dbReference type="GeneID" id="64826936"/>
<dbReference type="Pfam" id="PF13197">
    <property type="entry name" value="DUF4013"/>
    <property type="match status" value="1"/>
</dbReference>
<dbReference type="InterPro" id="IPR025098">
    <property type="entry name" value="DUF4013"/>
</dbReference>
<gene>
    <name evidence="3" type="ORF">J7656_05310</name>
</gene>
<keyword evidence="2" id="KW-1133">Transmembrane helix</keyword>
<feature type="transmembrane region" description="Helical" evidence="2">
    <location>
        <begin position="146"/>
        <end position="170"/>
    </location>
</feature>
<evidence type="ECO:0000256" key="2">
    <source>
        <dbReference type="SAM" id="Phobius"/>
    </source>
</evidence>
<feature type="transmembrane region" description="Helical" evidence="2">
    <location>
        <begin position="102"/>
        <end position="126"/>
    </location>
</feature>
<dbReference type="RefSeq" id="WP_017344252.1">
    <property type="nucleotide sequence ID" value="NZ_CP073695.1"/>
</dbReference>
<feature type="transmembrane region" description="Helical" evidence="2">
    <location>
        <begin position="27"/>
        <end position="60"/>
    </location>
</feature>
<protein>
    <submittedName>
        <fullName evidence="3">DUF4013 domain-containing protein</fullName>
    </submittedName>
</protein>
<feature type="compositionally biased region" description="Basic and acidic residues" evidence="1">
    <location>
        <begin position="300"/>
        <end position="312"/>
    </location>
</feature>
<evidence type="ECO:0000313" key="4">
    <source>
        <dbReference type="Proteomes" id="UP000679341"/>
    </source>
</evidence>
<keyword evidence="2" id="KW-0812">Transmembrane</keyword>
<evidence type="ECO:0000313" key="3">
    <source>
        <dbReference type="EMBL" id="QUO48767.1"/>
    </source>
</evidence>
<dbReference type="AlphaFoldDB" id="A0A8T8LNV4"/>
<sequence length="389" mass="38110">MLTAAATALTRTDDTAGVVLVGGSVTLLGWILTALWLVGVLFVSPAIAVAAPVAFAPSLVARGYFVRVTRSAIQSGDGAGAPSLVAWGELVRDGLKSALLSAALLAPLAGGLAVAGGAVAALVAGPVDPGSTATAVESALGPNSPVAVAVVAVGLVAALVGAYLLAFAYVRPAALAAFAASGRLRDGLNPRTVAGVAATGSYATGWTLAVGALAVGYAVAAPTVPLIVGVALAFLARVVAHGLYGRGAAAALREGLNRDAAARPAVRTHRDAAHTESRTGRRADATPREGSNRGAGVGRAADRDREIGRARNDPPAPVVSGDGGRPMRSEPPAAVQVGRGVPVDEAGAAGGDDAGDADDADDAGGAESDGDPAGGFEWGPSLADAEGKR</sequence>
<keyword evidence="4" id="KW-1185">Reference proteome</keyword>
<proteinExistence type="predicted"/>
<dbReference type="KEGG" id="hss:J7656_05310"/>
<feature type="region of interest" description="Disordered" evidence="1">
    <location>
        <begin position="262"/>
        <end position="389"/>
    </location>
</feature>
<dbReference type="OrthoDB" id="331635at2157"/>
<feature type="compositionally biased region" description="Basic and acidic residues" evidence="1">
    <location>
        <begin position="268"/>
        <end position="291"/>
    </location>
</feature>
<feature type="transmembrane region" description="Helical" evidence="2">
    <location>
        <begin position="191"/>
        <end position="220"/>
    </location>
</feature>
<keyword evidence="2" id="KW-0472">Membrane</keyword>
<feature type="compositionally biased region" description="Acidic residues" evidence="1">
    <location>
        <begin position="353"/>
        <end position="370"/>
    </location>
</feature>
<dbReference type="EMBL" id="CP073695">
    <property type="protein sequence ID" value="QUO48767.1"/>
    <property type="molecule type" value="Genomic_DNA"/>
</dbReference>
<name>A0A8T8LNV4_9EURY</name>
<reference evidence="3 4" key="1">
    <citation type="submission" date="2021-03" db="EMBL/GenBank/DDBJ databases">
        <title>Halorubrum sodomense MBLA0099, Whole genome shotgun sequencing.</title>
        <authorList>
            <person name="Seo M.-J."/>
            <person name="Cho E.-S."/>
            <person name="Hwang C.Y."/>
        </authorList>
    </citation>
    <scope>NUCLEOTIDE SEQUENCE [LARGE SCALE GENOMIC DNA]</scope>
    <source>
        <strain evidence="3 4">MBLA0099</strain>
    </source>
</reference>
<dbReference type="Proteomes" id="UP000679341">
    <property type="component" value="Chromosome"/>
</dbReference>
<evidence type="ECO:0000256" key="1">
    <source>
        <dbReference type="SAM" id="MobiDB-lite"/>
    </source>
</evidence>
<accession>A0A8T8LNV4</accession>
<organism evidence="3 4">
    <name type="scientific">Halorubrum ruber</name>
    <dbReference type="NCBI Taxonomy" id="2982524"/>
    <lineage>
        <taxon>Archaea</taxon>
        <taxon>Methanobacteriati</taxon>
        <taxon>Methanobacteriota</taxon>
        <taxon>Stenosarchaea group</taxon>
        <taxon>Halobacteria</taxon>
        <taxon>Halobacteriales</taxon>
        <taxon>Haloferacaceae</taxon>
        <taxon>Halorubrum</taxon>
    </lineage>
</organism>